<comment type="similarity">
    <text evidence="2 8">Belongs to the dihydrofolate reductase family.</text>
</comment>
<feature type="domain" description="DHFR" evidence="9">
    <location>
        <begin position="3"/>
        <end position="161"/>
    </location>
</feature>
<evidence type="ECO:0000256" key="1">
    <source>
        <dbReference type="ARBA" id="ARBA00004903"/>
    </source>
</evidence>
<evidence type="ECO:0000313" key="11">
    <source>
        <dbReference type="Proteomes" id="UP000430564"/>
    </source>
</evidence>
<dbReference type="PANTHER" id="PTHR48069:SF3">
    <property type="entry name" value="DIHYDROFOLATE REDUCTASE"/>
    <property type="match status" value="1"/>
</dbReference>
<dbReference type="EC" id="1.5.1.3" evidence="3 8"/>
<organism evidence="10 11">
    <name type="scientific">Sutterella seckii</name>
    <dbReference type="NCBI Taxonomy" id="1944635"/>
    <lineage>
        <taxon>Bacteria</taxon>
        <taxon>Pseudomonadati</taxon>
        <taxon>Pseudomonadota</taxon>
        <taxon>Betaproteobacteria</taxon>
        <taxon>Burkholderiales</taxon>
        <taxon>Sutterellaceae</taxon>
        <taxon>Sutterella</taxon>
    </lineage>
</organism>
<evidence type="ECO:0000256" key="8">
    <source>
        <dbReference type="PIRNR" id="PIRNR000194"/>
    </source>
</evidence>
<dbReference type="InterPro" id="IPR012259">
    <property type="entry name" value="DHFR"/>
</dbReference>
<comment type="catalytic activity">
    <reaction evidence="8">
        <text>(6S)-5,6,7,8-tetrahydrofolate + NADP(+) = 7,8-dihydrofolate + NADPH + H(+)</text>
        <dbReference type="Rhea" id="RHEA:15009"/>
        <dbReference type="ChEBI" id="CHEBI:15378"/>
        <dbReference type="ChEBI" id="CHEBI:57451"/>
        <dbReference type="ChEBI" id="CHEBI:57453"/>
        <dbReference type="ChEBI" id="CHEBI:57783"/>
        <dbReference type="ChEBI" id="CHEBI:58349"/>
        <dbReference type="EC" id="1.5.1.3"/>
    </reaction>
</comment>
<dbReference type="EMBL" id="WEHX01000160">
    <property type="protein sequence ID" value="KAB7651757.1"/>
    <property type="molecule type" value="Genomic_DNA"/>
</dbReference>
<dbReference type="Pfam" id="PF00186">
    <property type="entry name" value="DHFR_1"/>
    <property type="match status" value="1"/>
</dbReference>
<evidence type="ECO:0000313" key="10">
    <source>
        <dbReference type="EMBL" id="KAB7651757.1"/>
    </source>
</evidence>
<evidence type="ECO:0000256" key="2">
    <source>
        <dbReference type="ARBA" id="ARBA00009539"/>
    </source>
</evidence>
<dbReference type="RefSeq" id="WP_152159219.1">
    <property type="nucleotide sequence ID" value="NZ_WEHX01000160.1"/>
</dbReference>
<dbReference type="GO" id="GO:0006730">
    <property type="term" value="P:one-carbon metabolic process"/>
    <property type="evidence" value="ECO:0007669"/>
    <property type="project" value="UniProtKB-KW"/>
</dbReference>
<dbReference type="GO" id="GO:0070401">
    <property type="term" value="F:NADP+ binding"/>
    <property type="evidence" value="ECO:0007669"/>
    <property type="project" value="UniProtKB-ARBA"/>
</dbReference>
<dbReference type="PRINTS" id="PR00070">
    <property type="entry name" value="DHFR"/>
</dbReference>
<keyword evidence="6 8" id="KW-0560">Oxidoreductase</keyword>
<sequence>MASIELIAAAARNGVIGGGNRLLWRIPEDFAFFKKTTFGSPVLMGRKTWESIGRALPGRLNIVITRRRLSVPKGVLVVRSLSEAVEAAGGAERIFVLGGGEIYRQAMPLADKIWLTSIDQDFEGDTWFPTIPRAKFRKSVLKILFPTARRPWRVEFEEWSRRSL</sequence>
<dbReference type="FunFam" id="3.40.430.10:FF:000001">
    <property type="entry name" value="Dihydrofolate reductase"/>
    <property type="match status" value="1"/>
</dbReference>
<dbReference type="PIRSF" id="PIRSF000194">
    <property type="entry name" value="DHFR"/>
    <property type="match status" value="1"/>
</dbReference>
<dbReference type="InterPro" id="IPR001796">
    <property type="entry name" value="DHFR_dom"/>
</dbReference>
<dbReference type="Proteomes" id="UP000430564">
    <property type="component" value="Unassembled WGS sequence"/>
</dbReference>
<evidence type="ECO:0000256" key="4">
    <source>
        <dbReference type="ARBA" id="ARBA00022563"/>
    </source>
</evidence>
<dbReference type="PROSITE" id="PS51330">
    <property type="entry name" value="DHFR_2"/>
    <property type="match status" value="1"/>
</dbReference>
<dbReference type="UniPathway" id="UPA00077">
    <property type="reaction ID" value="UER00158"/>
</dbReference>
<dbReference type="CDD" id="cd00209">
    <property type="entry name" value="DHFR"/>
    <property type="match status" value="1"/>
</dbReference>
<dbReference type="GO" id="GO:0046655">
    <property type="term" value="P:folic acid metabolic process"/>
    <property type="evidence" value="ECO:0007669"/>
    <property type="project" value="TreeGrafter"/>
</dbReference>
<reference evidence="10 11" key="1">
    <citation type="submission" date="2019-10" db="EMBL/GenBank/DDBJ databases">
        <title>Genome diversity of Sutterella seckii.</title>
        <authorList>
            <person name="Chaplin A.V."/>
            <person name="Sokolova S.R."/>
            <person name="Mosin K.A."/>
            <person name="Ivanova E.L."/>
            <person name="Kochetkova T.O."/>
            <person name="Goltsov A.Y."/>
            <person name="Trofimov D.Y."/>
            <person name="Efimov B.A."/>
        </authorList>
    </citation>
    <scope>NUCLEOTIDE SEQUENCE [LARGE SCALE GENOMIC DNA]</scope>
    <source>
        <strain evidence="10 11">ASD393</strain>
    </source>
</reference>
<keyword evidence="5 8" id="KW-0521">NADP</keyword>
<dbReference type="GO" id="GO:0005829">
    <property type="term" value="C:cytosol"/>
    <property type="evidence" value="ECO:0007669"/>
    <property type="project" value="TreeGrafter"/>
</dbReference>
<keyword evidence="4 8" id="KW-0554">One-carbon metabolism</keyword>
<dbReference type="GO" id="GO:0004146">
    <property type="term" value="F:dihydrofolate reductase activity"/>
    <property type="evidence" value="ECO:0007669"/>
    <property type="project" value="UniProtKB-EC"/>
</dbReference>
<dbReference type="Gene3D" id="3.40.430.10">
    <property type="entry name" value="Dihydrofolate Reductase, subunit A"/>
    <property type="match status" value="1"/>
</dbReference>
<comment type="pathway">
    <text evidence="1 8">Cofactor biosynthesis; tetrahydrofolate biosynthesis; 5,6,7,8-tetrahydrofolate from 7,8-dihydrofolate: step 1/1.</text>
</comment>
<dbReference type="GO" id="GO:0046654">
    <property type="term" value="P:tetrahydrofolate biosynthetic process"/>
    <property type="evidence" value="ECO:0007669"/>
    <property type="project" value="UniProtKB-UniPathway"/>
</dbReference>
<comment type="function">
    <text evidence="7 8">Key enzyme in folate metabolism. Catalyzes an essential reaction for de novo glycine and purine synthesis, and for DNA precursor synthesis.</text>
</comment>
<evidence type="ECO:0000256" key="5">
    <source>
        <dbReference type="ARBA" id="ARBA00022857"/>
    </source>
</evidence>
<accession>A0A6I1EEI6</accession>
<dbReference type="InterPro" id="IPR024072">
    <property type="entry name" value="DHFR-like_dom_sf"/>
</dbReference>
<proteinExistence type="inferred from homology"/>
<dbReference type="OrthoDB" id="9804315at2"/>
<evidence type="ECO:0000256" key="6">
    <source>
        <dbReference type="ARBA" id="ARBA00023002"/>
    </source>
</evidence>
<evidence type="ECO:0000256" key="7">
    <source>
        <dbReference type="ARBA" id="ARBA00025067"/>
    </source>
</evidence>
<dbReference type="SUPFAM" id="SSF53597">
    <property type="entry name" value="Dihydrofolate reductase-like"/>
    <property type="match status" value="1"/>
</dbReference>
<protein>
    <recommendedName>
        <fullName evidence="3 8">Dihydrofolate reductase</fullName>
        <ecNumber evidence="3 8">1.5.1.3</ecNumber>
    </recommendedName>
</protein>
<dbReference type="PANTHER" id="PTHR48069">
    <property type="entry name" value="DIHYDROFOLATE REDUCTASE"/>
    <property type="match status" value="1"/>
</dbReference>
<name>A0A6I1EEI6_9BURK</name>
<evidence type="ECO:0000259" key="9">
    <source>
        <dbReference type="PROSITE" id="PS51330"/>
    </source>
</evidence>
<comment type="caution">
    <text evidence="10">The sequence shown here is derived from an EMBL/GenBank/DDBJ whole genome shotgun (WGS) entry which is preliminary data.</text>
</comment>
<evidence type="ECO:0000256" key="3">
    <source>
        <dbReference type="ARBA" id="ARBA00012856"/>
    </source>
</evidence>
<dbReference type="GO" id="GO:0046452">
    <property type="term" value="P:dihydrofolate metabolic process"/>
    <property type="evidence" value="ECO:0007669"/>
    <property type="project" value="TreeGrafter"/>
</dbReference>
<dbReference type="AlphaFoldDB" id="A0A6I1EEI6"/>
<gene>
    <name evidence="10" type="ORF">GBM95_11490</name>
</gene>